<dbReference type="Gene3D" id="1.10.30.50">
    <property type="match status" value="1"/>
</dbReference>
<dbReference type="GO" id="GO:0004519">
    <property type="term" value="F:endonuclease activity"/>
    <property type="evidence" value="ECO:0007669"/>
    <property type="project" value="UniProtKB-KW"/>
</dbReference>
<comment type="caution">
    <text evidence="3">The sequence shown here is derived from an EMBL/GenBank/DDBJ whole genome shotgun (WGS) entry which is preliminary data.</text>
</comment>
<sequence>MGRQPAKARDRRGVITPAAPPQDVPPGVCPLCDRPLVPGPSVELHHLVPRSEGGRVTVPLHRVCHRKIHAELTERELAVAYATVAALRAHPAIAAFIRWVANKPPEFTTRTAPRRR</sequence>
<organism evidence="3 4">
    <name type="scientific">Nitrospirillum amazonense</name>
    <dbReference type="NCBI Taxonomy" id="28077"/>
    <lineage>
        <taxon>Bacteria</taxon>
        <taxon>Pseudomonadati</taxon>
        <taxon>Pseudomonadota</taxon>
        <taxon>Alphaproteobacteria</taxon>
        <taxon>Rhodospirillales</taxon>
        <taxon>Azospirillaceae</taxon>
        <taxon>Nitrospirillum</taxon>
    </lineage>
</organism>
<dbReference type="CDD" id="cd00085">
    <property type="entry name" value="HNHc"/>
    <property type="match status" value="1"/>
</dbReference>
<evidence type="ECO:0000313" key="4">
    <source>
        <dbReference type="Proteomes" id="UP000315751"/>
    </source>
</evidence>
<accession>A0A560HHK1</accession>
<dbReference type="InterPro" id="IPR002711">
    <property type="entry name" value="HNH"/>
</dbReference>
<evidence type="ECO:0000256" key="1">
    <source>
        <dbReference type="SAM" id="MobiDB-lite"/>
    </source>
</evidence>
<dbReference type="PANTHER" id="PTHR37827">
    <property type="entry name" value="TUDOR DOMAIN-CONTAINING PROTEIN"/>
    <property type="match status" value="1"/>
</dbReference>
<evidence type="ECO:0000313" key="3">
    <source>
        <dbReference type="EMBL" id="TWB45069.1"/>
    </source>
</evidence>
<protein>
    <submittedName>
        <fullName evidence="3">HNH endonuclease</fullName>
    </submittedName>
</protein>
<feature type="domain" description="HNH" evidence="2">
    <location>
        <begin position="29"/>
        <end position="71"/>
    </location>
</feature>
<proteinExistence type="predicted"/>
<dbReference type="InterPro" id="IPR003615">
    <property type="entry name" value="HNH_nuc"/>
</dbReference>
<reference evidence="3 4" key="1">
    <citation type="submission" date="2019-06" db="EMBL/GenBank/DDBJ databases">
        <title>Genomic Encyclopedia of Type Strains, Phase IV (KMG-V): Genome sequencing to study the core and pangenomes of soil and plant-associated prokaryotes.</title>
        <authorList>
            <person name="Whitman W."/>
        </authorList>
    </citation>
    <scope>NUCLEOTIDE SEQUENCE [LARGE SCALE GENOMIC DNA]</scope>
    <source>
        <strain evidence="3 4">BR 11622</strain>
    </source>
</reference>
<keyword evidence="3" id="KW-0378">Hydrolase</keyword>
<feature type="region of interest" description="Disordered" evidence="1">
    <location>
        <begin position="1"/>
        <end position="22"/>
    </location>
</feature>
<keyword evidence="4" id="KW-1185">Reference proteome</keyword>
<name>A0A560HHK1_9PROT</name>
<dbReference type="Proteomes" id="UP000315751">
    <property type="component" value="Unassembled WGS sequence"/>
</dbReference>
<dbReference type="GO" id="GO:0008270">
    <property type="term" value="F:zinc ion binding"/>
    <property type="evidence" value="ECO:0007669"/>
    <property type="project" value="InterPro"/>
</dbReference>
<dbReference type="OrthoDB" id="7667044at2"/>
<dbReference type="PANTHER" id="PTHR37827:SF1">
    <property type="entry name" value="HNH DOMAIN-CONTAINING PROTEIN"/>
    <property type="match status" value="1"/>
</dbReference>
<dbReference type="AlphaFoldDB" id="A0A560HHK1"/>
<keyword evidence="3" id="KW-0255">Endonuclease</keyword>
<dbReference type="GO" id="GO:0003676">
    <property type="term" value="F:nucleic acid binding"/>
    <property type="evidence" value="ECO:0007669"/>
    <property type="project" value="InterPro"/>
</dbReference>
<dbReference type="RefSeq" id="WP_145729517.1">
    <property type="nucleotide sequence ID" value="NZ_VITR01000002.1"/>
</dbReference>
<dbReference type="Pfam" id="PF01844">
    <property type="entry name" value="HNH"/>
    <property type="match status" value="1"/>
</dbReference>
<evidence type="ECO:0000259" key="2">
    <source>
        <dbReference type="Pfam" id="PF01844"/>
    </source>
</evidence>
<dbReference type="EMBL" id="VITR01000002">
    <property type="protein sequence ID" value="TWB45069.1"/>
    <property type="molecule type" value="Genomic_DNA"/>
</dbReference>
<keyword evidence="3" id="KW-0540">Nuclease</keyword>
<gene>
    <name evidence="3" type="ORF">FBZ90_10219</name>
</gene>